<keyword evidence="4 7" id="KW-0808">Transferase</keyword>
<evidence type="ECO:0000256" key="5">
    <source>
        <dbReference type="ARBA" id="ARBA00023136"/>
    </source>
</evidence>
<dbReference type="GO" id="GO:0016746">
    <property type="term" value="F:acyltransferase activity"/>
    <property type="evidence" value="ECO:0007669"/>
    <property type="project" value="UniProtKB-KW"/>
</dbReference>
<dbReference type="PIRSF" id="PIRSF026649">
    <property type="entry name" value="MsbB"/>
    <property type="match status" value="1"/>
</dbReference>
<dbReference type="GO" id="GO:0009247">
    <property type="term" value="P:glycolipid biosynthetic process"/>
    <property type="evidence" value="ECO:0007669"/>
    <property type="project" value="UniProtKB-ARBA"/>
</dbReference>
<gene>
    <name evidence="7" type="ORF">AUP43_05980</name>
</gene>
<comment type="subcellular location">
    <subcellularLocation>
        <location evidence="1">Cell inner membrane</location>
    </subcellularLocation>
</comment>
<protein>
    <submittedName>
        <fullName evidence="7">Lauroyl acyltransferase</fullName>
    </submittedName>
</protein>
<dbReference type="STRING" id="580166.AUP43_05980"/>
<evidence type="ECO:0000313" key="7">
    <source>
        <dbReference type="EMBL" id="KZD11046.1"/>
    </source>
</evidence>
<dbReference type="PANTHER" id="PTHR30606:SF9">
    <property type="entry name" value="LIPID A BIOSYNTHESIS LAUROYLTRANSFERASE"/>
    <property type="match status" value="1"/>
</dbReference>
<dbReference type="Proteomes" id="UP000076400">
    <property type="component" value="Unassembled WGS sequence"/>
</dbReference>
<dbReference type="NCBIfam" id="NF005120">
    <property type="entry name" value="PRK06553.1"/>
    <property type="match status" value="1"/>
</dbReference>
<accession>A0A154WC25</accession>
<comment type="caution">
    <text evidence="7">The sequence shown here is derived from an EMBL/GenBank/DDBJ whole genome shotgun (WGS) entry which is preliminary data.</text>
</comment>
<sequence>MTPRSWSTRWIRHPLEAAAIIPFYVLLAAMPLDRASAVGSWIGRTLGPRLGATRRARRHLERAYPQKSVAEIDALIDGMWDNLGRLLGEYPHLPSLGLLNNPHVDIVGLEHVAAAREDGSPGIFFSAHIGNWELVSLAATQLGVPLTRIYRAANNPLIDKLIRWGRRNIEGELVNKGREGAAAILETMRAGGHIGLLIDQKLNEGIPVDFFGRPAMTGTALAAFAMRYRCPVIPARVIRLEGCRFRIIIEPPLELPNTGDRKADIEALTVTCTAIVEGWVREHPEQWLWMHRRWRD</sequence>
<evidence type="ECO:0000256" key="4">
    <source>
        <dbReference type="ARBA" id="ARBA00022679"/>
    </source>
</evidence>
<reference evidence="7 8" key="1">
    <citation type="submission" date="2015-12" db="EMBL/GenBank/DDBJ databases">
        <title>Genome sequence of Oceanibaculum pacificum MCCC 1A02656.</title>
        <authorList>
            <person name="Lu L."/>
            <person name="Lai Q."/>
            <person name="Shao Z."/>
            <person name="Qian P."/>
        </authorList>
    </citation>
    <scope>NUCLEOTIDE SEQUENCE [LARGE SCALE GENOMIC DNA]</scope>
    <source>
        <strain evidence="7 8">MCCC 1A02656</strain>
    </source>
</reference>
<evidence type="ECO:0000256" key="1">
    <source>
        <dbReference type="ARBA" id="ARBA00004533"/>
    </source>
</evidence>
<evidence type="ECO:0000313" key="8">
    <source>
        <dbReference type="Proteomes" id="UP000076400"/>
    </source>
</evidence>
<keyword evidence="6 7" id="KW-0012">Acyltransferase</keyword>
<dbReference type="CDD" id="cd07984">
    <property type="entry name" value="LPLAT_LABLAT-like"/>
    <property type="match status" value="1"/>
</dbReference>
<organism evidence="7 8">
    <name type="scientific">Oceanibaculum pacificum</name>
    <dbReference type="NCBI Taxonomy" id="580166"/>
    <lineage>
        <taxon>Bacteria</taxon>
        <taxon>Pseudomonadati</taxon>
        <taxon>Pseudomonadota</taxon>
        <taxon>Alphaproteobacteria</taxon>
        <taxon>Rhodospirillales</taxon>
        <taxon>Oceanibaculaceae</taxon>
        <taxon>Oceanibaculum</taxon>
    </lineage>
</organism>
<dbReference type="EMBL" id="LPXN01000079">
    <property type="protein sequence ID" value="KZD11046.1"/>
    <property type="molecule type" value="Genomic_DNA"/>
</dbReference>
<evidence type="ECO:0000256" key="3">
    <source>
        <dbReference type="ARBA" id="ARBA00022519"/>
    </source>
</evidence>
<proteinExistence type="predicted"/>
<dbReference type="PANTHER" id="PTHR30606">
    <property type="entry name" value="LIPID A BIOSYNTHESIS LAUROYL ACYLTRANSFERASE"/>
    <property type="match status" value="1"/>
</dbReference>
<dbReference type="InterPro" id="IPR004960">
    <property type="entry name" value="LipA_acyltrans"/>
</dbReference>
<keyword evidence="8" id="KW-1185">Reference proteome</keyword>
<evidence type="ECO:0000256" key="2">
    <source>
        <dbReference type="ARBA" id="ARBA00022475"/>
    </source>
</evidence>
<name>A0A154WC25_9PROT</name>
<dbReference type="OrthoDB" id="9801955at2"/>
<keyword evidence="3" id="KW-0997">Cell inner membrane</keyword>
<dbReference type="Pfam" id="PF03279">
    <property type="entry name" value="Lip_A_acyltrans"/>
    <property type="match status" value="1"/>
</dbReference>
<keyword evidence="5" id="KW-0472">Membrane</keyword>
<dbReference type="AlphaFoldDB" id="A0A154WC25"/>
<keyword evidence="2" id="KW-1003">Cell membrane</keyword>
<dbReference type="GO" id="GO:0005886">
    <property type="term" value="C:plasma membrane"/>
    <property type="evidence" value="ECO:0007669"/>
    <property type="project" value="UniProtKB-SubCell"/>
</dbReference>
<evidence type="ECO:0000256" key="6">
    <source>
        <dbReference type="ARBA" id="ARBA00023315"/>
    </source>
</evidence>